<dbReference type="Proteomes" id="UP000078512">
    <property type="component" value="Unassembled WGS sequence"/>
</dbReference>
<keyword evidence="1" id="KW-0863">Zinc-finger</keyword>
<accession>A0A197JJ94</accession>
<feature type="compositionally biased region" description="Low complexity" evidence="3">
    <location>
        <begin position="299"/>
        <end position="319"/>
    </location>
</feature>
<feature type="compositionally biased region" description="Low complexity" evidence="3">
    <location>
        <begin position="268"/>
        <end position="292"/>
    </location>
</feature>
<dbReference type="SMART" id="SM00343">
    <property type="entry name" value="ZnF_C2HC"/>
    <property type="match status" value="1"/>
</dbReference>
<reference evidence="5 6" key="1">
    <citation type="submission" date="2016-05" db="EMBL/GenBank/DDBJ databases">
        <title>Genome sequencing reveals origins of a unique bacterial endosymbiosis in the earliest lineages of terrestrial Fungi.</title>
        <authorList>
            <consortium name="DOE Joint Genome Institute"/>
            <person name="Uehling J."/>
            <person name="Gryganskyi A."/>
            <person name="Hameed K."/>
            <person name="Tschaplinski T."/>
            <person name="Misztal P."/>
            <person name="Wu S."/>
            <person name="Desiro A."/>
            <person name="Vande Pol N."/>
            <person name="Du Z.-Y."/>
            <person name="Zienkiewicz A."/>
            <person name="Zienkiewicz K."/>
            <person name="Morin E."/>
            <person name="Tisserant E."/>
            <person name="Splivallo R."/>
            <person name="Hainaut M."/>
            <person name="Henrissat B."/>
            <person name="Ohm R."/>
            <person name="Kuo A."/>
            <person name="Yan J."/>
            <person name="Lipzen A."/>
            <person name="Nolan M."/>
            <person name="Labutti K."/>
            <person name="Barry K."/>
            <person name="Goldstein A."/>
            <person name="Labbe J."/>
            <person name="Schadt C."/>
            <person name="Tuskan G."/>
            <person name="Grigoriev I."/>
            <person name="Martin F."/>
            <person name="Vilgalys R."/>
            <person name="Bonito G."/>
        </authorList>
    </citation>
    <scope>NUCLEOTIDE SEQUENCE [LARGE SCALE GENOMIC DNA]</scope>
    <source>
        <strain evidence="5 6">AG-77</strain>
    </source>
</reference>
<feature type="domain" description="CCHC-type" evidence="4">
    <location>
        <begin position="200"/>
        <end position="213"/>
    </location>
</feature>
<evidence type="ECO:0000313" key="6">
    <source>
        <dbReference type="Proteomes" id="UP000078512"/>
    </source>
</evidence>
<dbReference type="Gene3D" id="4.10.60.10">
    <property type="entry name" value="Zinc finger, CCHC-type"/>
    <property type="match status" value="1"/>
</dbReference>
<keyword evidence="6" id="KW-1185">Reference proteome</keyword>
<dbReference type="GO" id="GO:0003676">
    <property type="term" value="F:nucleic acid binding"/>
    <property type="evidence" value="ECO:0007669"/>
    <property type="project" value="InterPro"/>
</dbReference>
<sequence>MKTDNGQHPCRIYFEAHTATAQALEKEREIKIGSLAWNTTNTNVHAALKDYGDIQSITTTFNCKMTMKEALVIFNSATSVTQLKEGGATCLAVQDDVGTIIRLGTVNVSYDPSLTVKLAGLPRGTTPADLKNVFDSEIKTPNAVRPYHTITMPFSLTTKTRQPEAYVIFSTFQQQQYALRTKIVLDGKETVWLNTNERTCFFCGRPGHFQRECDNFHAMLNQKATRRTNAAIIRGTASSTRSTPHSSPRSPLTQVPILTATHSTPSKQSTPQRSNTTSSQSRSYASAVSSPQKNKGFAASNPITISSTPSTTASPSSFPRPQAAHPNSSFPATVDLESVRDDMATLNTKLDLLLNGLGVMQTSVTTPFKPALTKEPKDVEITDATDCNVIVPDSIPLHHSQPPLPFNNPMSRWHRPTFVQVHHLLATIPTMHAPFAHTHLEAIPKRKETKSEMRAVATGSYQLSRRRGLTTIQRIQLEQLVAVLREENKVMKARIQSMSEQFQAREGAYKALQDRIEQQQTGDRTVIVHGEELQYASMTTSEIADYTGAPEIDSLGSTP</sequence>
<dbReference type="GO" id="GO:0008270">
    <property type="term" value="F:zinc ion binding"/>
    <property type="evidence" value="ECO:0007669"/>
    <property type="project" value="UniProtKB-KW"/>
</dbReference>
<feature type="compositionally biased region" description="Low complexity" evidence="3">
    <location>
        <begin position="238"/>
        <end position="251"/>
    </location>
</feature>
<feature type="coiled-coil region" evidence="2">
    <location>
        <begin position="474"/>
        <end position="501"/>
    </location>
</feature>
<proteinExistence type="predicted"/>
<dbReference type="PROSITE" id="PS50158">
    <property type="entry name" value="ZF_CCHC"/>
    <property type="match status" value="1"/>
</dbReference>
<gene>
    <name evidence="5" type="ORF">K457DRAFT_158287</name>
</gene>
<name>A0A197JJ94_9FUNG</name>
<dbReference type="Pfam" id="PF00098">
    <property type="entry name" value="zf-CCHC"/>
    <property type="match status" value="1"/>
</dbReference>
<evidence type="ECO:0000256" key="2">
    <source>
        <dbReference type="SAM" id="Coils"/>
    </source>
</evidence>
<keyword evidence="2" id="KW-0175">Coiled coil</keyword>
<dbReference type="AlphaFoldDB" id="A0A197JJ94"/>
<dbReference type="InterPro" id="IPR036875">
    <property type="entry name" value="Znf_CCHC_sf"/>
</dbReference>
<keyword evidence="1" id="KW-0479">Metal-binding</keyword>
<dbReference type="InterPro" id="IPR035979">
    <property type="entry name" value="RBD_domain_sf"/>
</dbReference>
<dbReference type="EMBL" id="KV442081">
    <property type="protein sequence ID" value="OAQ25225.1"/>
    <property type="molecule type" value="Genomic_DNA"/>
</dbReference>
<dbReference type="OrthoDB" id="2435970at2759"/>
<dbReference type="SUPFAM" id="SSF54928">
    <property type="entry name" value="RNA-binding domain, RBD"/>
    <property type="match status" value="1"/>
</dbReference>
<keyword evidence="1" id="KW-0862">Zinc</keyword>
<evidence type="ECO:0000256" key="1">
    <source>
        <dbReference type="PROSITE-ProRule" id="PRU00047"/>
    </source>
</evidence>
<dbReference type="InterPro" id="IPR001878">
    <property type="entry name" value="Znf_CCHC"/>
</dbReference>
<feature type="region of interest" description="Disordered" evidence="3">
    <location>
        <begin position="234"/>
        <end position="330"/>
    </location>
</feature>
<evidence type="ECO:0000259" key="4">
    <source>
        <dbReference type="PROSITE" id="PS50158"/>
    </source>
</evidence>
<evidence type="ECO:0000256" key="3">
    <source>
        <dbReference type="SAM" id="MobiDB-lite"/>
    </source>
</evidence>
<organism evidence="5 6">
    <name type="scientific">Linnemannia elongata AG-77</name>
    <dbReference type="NCBI Taxonomy" id="1314771"/>
    <lineage>
        <taxon>Eukaryota</taxon>
        <taxon>Fungi</taxon>
        <taxon>Fungi incertae sedis</taxon>
        <taxon>Mucoromycota</taxon>
        <taxon>Mortierellomycotina</taxon>
        <taxon>Mortierellomycetes</taxon>
        <taxon>Mortierellales</taxon>
        <taxon>Mortierellaceae</taxon>
        <taxon>Linnemannia</taxon>
    </lineage>
</organism>
<protein>
    <recommendedName>
        <fullName evidence="4">CCHC-type domain-containing protein</fullName>
    </recommendedName>
</protein>
<evidence type="ECO:0000313" key="5">
    <source>
        <dbReference type="EMBL" id="OAQ25225.1"/>
    </source>
</evidence>
<dbReference type="SUPFAM" id="SSF57756">
    <property type="entry name" value="Retrovirus zinc finger-like domains"/>
    <property type="match status" value="1"/>
</dbReference>